<dbReference type="InterPro" id="IPR051889">
    <property type="entry name" value="CEP41"/>
</dbReference>
<evidence type="ECO:0000256" key="11">
    <source>
        <dbReference type="SAM" id="MobiDB-lite"/>
    </source>
</evidence>
<reference evidence="14" key="1">
    <citation type="journal article" date="2006" name="PLoS Biol.">
        <title>Macronuclear genome sequence of the ciliate Tetrahymena thermophila, a model eukaryote.</title>
        <authorList>
            <person name="Eisen J.A."/>
            <person name="Coyne R.S."/>
            <person name="Wu M."/>
            <person name="Wu D."/>
            <person name="Thiagarajan M."/>
            <person name="Wortman J.R."/>
            <person name="Badger J.H."/>
            <person name="Ren Q."/>
            <person name="Amedeo P."/>
            <person name="Jones K.M."/>
            <person name="Tallon L.J."/>
            <person name="Delcher A.L."/>
            <person name="Salzberg S.L."/>
            <person name="Silva J.C."/>
            <person name="Haas B.J."/>
            <person name="Majoros W.H."/>
            <person name="Farzad M."/>
            <person name="Carlton J.M."/>
            <person name="Smith R.K. Jr."/>
            <person name="Garg J."/>
            <person name="Pearlman R.E."/>
            <person name="Karrer K.M."/>
            <person name="Sun L."/>
            <person name="Manning G."/>
            <person name="Elde N.C."/>
            <person name="Turkewitz A.P."/>
            <person name="Asai D.J."/>
            <person name="Wilkes D.E."/>
            <person name="Wang Y."/>
            <person name="Cai H."/>
            <person name="Collins K."/>
            <person name="Stewart B.A."/>
            <person name="Lee S.R."/>
            <person name="Wilamowska K."/>
            <person name="Weinberg Z."/>
            <person name="Ruzzo W.L."/>
            <person name="Wloga D."/>
            <person name="Gaertig J."/>
            <person name="Frankel J."/>
            <person name="Tsao C.-C."/>
            <person name="Gorovsky M.A."/>
            <person name="Keeling P.J."/>
            <person name="Waller R.F."/>
            <person name="Patron N.J."/>
            <person name="Cherry J.M."/>
            <person name="Stover N.A."/>
            <person name="Krieger C.J."/>
            <person name="del Toro C."/>
            <person name="Ryder H.F."/>
            <person name="Williamson S.C."/>
            <person name="Barbeau R.A."/>
            <person name="Hamilton E.P."/>
            <person name="Orias E."/>
        </authorList>
    </citation>
    <scope>NUCLEOTIDE SEQUENCE [LARGE SCALE GENOMIC DNA]</scope>
    <source>
        <strain evidence="14">SB210</strain>
    </source>
</reference>
<evidence type="ECO:0000256" key="10">
    <source>
        <dbReference type="ARBA" id="ARBA00038465"/>
    </source>
</evidence>
<dbReference type="CDD" id="cd00158">
    <property type="entry name" value="RHOD"/>
    <property type="match status" value="1"/>
</dbReference>
<keyword evidence="3" id="KW-0813">Transport</keyword>
<keyword evidence="5" id="KW-0970">Cilium biogenesis/degradation</keyword>
<keyword evidence="9" id="KW-0966">Cell projection</keyword>
<name>I7LWI9_TETTS</name>
<feature type="compositionally biased region" description="Polar residues" evidence="11">
    <location>
        <begin position="291"/>
        <end position="329"/>
    </location>
</feature>
<evidence type="ECO:0000259" key="12">
    <source>
        <dbReference type="PROSITE" id="PS50206"/>
    </source>
</evidence>
<comment type="subcellular location">
    <subcellularLocation>
        <location evidence="1">Cytoplasm</location>
        <location evidence="1">Cytoskeleton</location>
        <location evidence="1">Cilium basal body</location>
    </subcellularLocation>
    <subcellularLocation>
        <location evidence="2">Cytoplasm</location>
        <location evidence="2">Cytoskeleton</location>
        <location evidence="2">Microtubule organizing center</location>
        <location evidence="2">Centrosome</location>
    </subcellularLocation>
</comment>
<dbReference type="PANTHER" id="PTHR44390:SF1">
    <property type="entry name" value="CENTROSOMAL PROTEIN OF 41 KDA"/>
    <property type="match status" value="1"/>
</dbReference>
<dbReference type="Pfam" id="PF00581">
    <property type="entry name" value="Rhodanese"/>
    <property type="match status" value="1"/>
</dbReference>
<feature type="region of interest" description="Disordered" evidence="11">
    <location>
        <begin position="367"/>
        <end position="392"/>
    </location>
</feature>
<keyword evidence="8" id="KW-0206">Cytoskeleton</keyword>
<feature type="domain" description="Rhodanese" evidence="12">
    <location>
        <begin position="132"/>
        <end position="223"/>
    </location>
</feature>
<dbReference type="OrthoDB" id="70250at2759"/>
<keyword evidence="6" id="KW-0653">Protein transport</keyword>
<dbReference type="AlphaFoldDB" id="I7LWI9"/>
<evidence type="ECO:0000256" key="4">
    <source>
        <dbReference type="ARBA" id="ARBA00022490"/>
    </source>
</evidence>
<dbReference type="Gene3D" id="3.40.250.10">
    <property type="entry name" value="Rhodanese-like domain"/>
    <property type="match status" value="1"/>
</dbReference>
<evidence type="ECO:0000256" key="7">
    <source>
        <dbReference type="ARBA" id="ARBA00023069"/>
    </source>
</evidence>
<dbReference type="GO" id="GO:0036064">
    <property type="term" value="C:ciliary basal body"/>
    <property type="evidence" value="ECO:0007669"/>
    <property type="project" value="TreeGrafter"/>
</dbReference>
<dbReference type="Proteomes" id="UP000009168">
    <property type="component" value="Unassembled WGS sequence"/>
</dbReference>
<dbReference type="SUPFAM" id="SSF52821">
    <property type="entry name" value="Rhodanese/Cell cycle control phosphatase"/>
    <property type="match status" value="1"/>
</dbReference>
<dbReference type="RefSeq" id="XP_001022217.2">
    <property type="nucleotide sequence ID" value="XM_001022217.3"/>
</dbReference>
<gene>
    <name evidence="13" type="ORF">TTHERM_00499590</name>
</gene>
<dbReference type="GO" id="GO:0005813">
    <property type="term" value="C:centrosome"/>
    <property type="evidence" value="ECO:0007669"/>
    <property type="project" value="UniProtKB-SubCell"/>
</dbReference>
<evidence type="ECO:0000313" key="13">
    <source>
        <dbReference type="EMBL" id="EAS01972.2"/>
    </source>
</evidence>
<feature type="region of interest" description="Disordered" evidence="11">
    <location>
        <begin position="1"/>
        <end position="24"/>
    </location>
</feature>
<dbReference type="GO" id="GO:0060271">
    <property type="term" value="P:cilium assembly"/>
    <property type="evidence" value="ECO:0007669"/>
    <property type="project" value="TreeGrafter"/>
</dbReference>
<dbReference type="PANTHER" id="PTHR44390">
    <property type="entry name" value="CENTROSOMAL PROTEIN OF 41 KDA"/>
    <property type="match status" value="1"/>
</dbReference>
<evidence type="ECO:0000256" key="3">
    <source>
        <dbReference type="ARBA" id="ARBA00022448"/>
    </source>
</evidence>
<dbReference type="InterPro" id="IPR036873">
    <property type="entry name" value="Rhodanese-like_dom_sf"/>
</dbReference>
<evidence type="ECO:0000256" key="2">
    <source>
        <dbReference type="ARBA" id="ARBA00004300"/>
    </source>
</evidence>
<sequence length="392" mass="44336">MVDKRPIGYIPGKGNPLDKKPPKTNKYDYVQGTLKTGTTIKDINIMSDQAVAKRKNELFKRIKTSTLSNLLKQDRNFESIYQLGEENKDQQQYVHDNMSLVSNPISINSQATYISAVTYATENLGITDNTCFLLLDTREPEDFELYHIKESINLPAPNISRDKFIPAVYRFKNQPDKLIIIYHSDERNGIPIAQKLAEKGFENVFLLSGGIEKFVQEYPEELDGKKIPVIKKQDEDNKSRVSVAKSQISQVSNAKSQVTNKSQISQMSNAKSQITANSKLQASIQQKSTIGKSDIQSTIQKRSASVQKPVVSKSNTPSHIGGQNTTPNKINKRSNYKEYPEMSDVFIKKDLQNQKEIQNIITNSQLKQSQAQMSPIMQNDSMFSNNESIYKK</sequence>
<proteinExistence type="inferred from homology"/>
<feature type="region of interest" description="Disordered" evidence="11">
    <location>
        <begin position="291"/>
        <end position="332"/>
    </location>
</feature>
<dbReference type="EMBL" id="GG662548">
    <property type="protein sequence ID" value="EAS01972.2"/>
    <property type="molecule type" value="Genomic_DNA"/>
</dbReference>
<organism evidence="13 14">
    <name type="scientific">Tetrahymena thermophila (strain SB210)</name>
    <dbReference type="NCBI Taxonomy" id="312017"/>
    <lineage>
        <taxon>Eukaryota</taxon>
        <taxon>Sar</taxon>
        <taxon>Alveolata</taxon>
        <taxon>Ciliophora</taxon>
        <taxon>Intramacronucleata</taxon>
        <taxon>Oligohymenophorea</taxon>
        <taxon>Hymenostomatida</taxon>
        <taxon>Tetrahymenina</taxon>
        <taxon>Tetrahymenidae</taxon>
        <taxon>Tetrahymena</taxon>
    </lineage>
</organism>
<dbReference type="PROSITE" id="PS50206">
    <property type="entry name" value="RHODANESE_3"/>
    <property type="match status" value="1"/>
</dbReference>
<dbReference type="InParanoid" id="I7LWI9"/>
<evidence type="ECO:0000313" key="14">
    <source>
        <dbReference type="Proteomes" id="UP000009168"/>
    </source>
</evidence>
<comment type="similarity">
    <text evidence="10">Belongs to the CEP41 family.</text>
</comment>
<dbReference type="GeneID" id="7838184"/>
<dbReference type="InterPro" id="IPR001763">
    <property type="entry name" value="Rhodanese-like_dom"/>
</dbReference>
<keyword evidence="14" id="KW-1185">Reference proteome</keyword>
<evidence type="ECO:0000256" key="5">
    <source>
        <dbReference type="ARBA" id="ARBA00022794"/>
    </source>
</evidence>
<dbReference type="KEGG" id="tet:TTHERM_00499590"/>
<keyword evidence="4" id="KW-0963">Cytoplasm</keyword>
<evidence type="ECO:0000256" key="9">
    <source>
        <dbReference type="ARBA" id="ARBA00023273"/>
    </source>
</evidence>
<evidence type="ECO:0000256" key="1">
    <source>
        <dbReference type="ARBA" id="ARBA00004120"/>
    </source>
</evidence>
<dbReference type="GO" id="GO:0015031">
    <property type="term" value="P:protein transport"/>
    <property type="evidence" value="ECO:0007669"/>
    <property type="project" value="UniProtKB-KW"/>
</dbReference>
<dbReference type="SMART" id="SM00450">
    <property type="entry name" value="RHOD"/>
    <property type="match status" value="1"/>
</dbReference>
<evidence type="ECO:0000256" key="8">
    <source>
        <dbReference type="ARBA" id="ARBA00023212"/>
    </source>
</evidence>
<protein>
    <submittedName>
        <fullName evidence="13">Rhodanese-like domain protein</fullName>
    </submittedName>
</protein>
<keyword evidence="7" id="KW-0969">Cilium</keyword>
<evidence type="ECO:0000256" key="6">
    <source>
        <dbReference type="ARBA" id="ARBA00022927"/>
    </source>
</evidence>
<accession>I7LWI9</accession>